<organism evidence="3 4">
    <name type="scientific">Oerskovia gallyi</name>
    <dbReference type="NCBI Taxonomy" id="2762226"/>
    <lineage>
        <taxon>Bacteria</taxon>
        <taxon>Bacillati</taxon>
        <taxon>Actinomycetota</taxon>
        <taxon>Actinomycetes</taxon>
        <taxon>Micrococcales</taxon>
        <taxon>Cellulomonadaceae</taxon>
        <taxon>Oerskovia</taxon>
    </lineage>
</organism>
<accession>A0ABR8UZQ0</accession>
<evidence type="ECO:0000256" key="1">
    <source>
        <dbReference type="ARBA" id="ARBA00023125"/>
    </source>
</evidence>
<dbReference type="InterPro" id="IPR009061">
    <property type="entry name" value="DNA-bd_dom_put_sf"/>
</dbReference>
<dbReference type="EMBL" id="JACSQE010000003">
    <property type="protein sequence ID" value="MBD7998022.1"/>
    <property type="molecule type" value="Genomic_DNA"/>
</dbReference>
<dbReference type="PROSITE" id="PS50937">
    <property type="entry name" value="HTH_MERR_2"/>
    <property type="match status" value="1"/>
</dbReference>
<dbReference type="SUPFAM" id="SSF46955">
    <property type="entry name" value="Putative DNA-binding domain"/>
    <property type="match status" value="1"/>
</dbReference>
<keyword evidence="4" id="KW-1185">Reference proteome</keyword>
<gene>
    <name evidence="3" type="ORF">H9640_05615</name>
</gene>
<dbReference type="InterPro" id="IPR047057">
    <property type="entry name" value="MerR_fam"/>
</dbReference>
<dbReference type="PANTHER" id="PTHR30204">
    <property type="entry name" value="REDOX-CYCLING DRUG-SENSING TRANSCRIPTIONAL ACTIVATOR SOXR"/>
    <property type="match status" value="1"/>
</dbReference>
<dbReference type="Pfam" id="PF13411">
    <property type="entry name" value="MerR_1"/>
    <property type="match status" value="1"/>
</dbReference>
<feature type="domain" description="HTH merR-type" evidence="2">
    <location>
        <begin position="22"/>
        <end position="91"/>
    </location>
</feature>
<comment type="caution">
    <text evidence="3">The sequence shown here is derived from an EMBL/GenBank/DDBJ whole genome shotgun (WGS) entry which is preliminary data.</text>
</comment>
<reference evidence="3 4" key="1">
    <citation type="submission" date="2020-08" db="EMBL/GenBank/DDBJ databases">
        <title>A Genomic Blueprint of the Chicken Gut Microbiome.</title>
        <authorList>
            <person name="Gilroy R."/>
            <person name="Ravi A."/>
            <person name="Getino M."/>
            <person name="Pursley I."/>
            <person name="Horton D.L."/>
            <person name="Alikhan N.-F."/>
            <person name="Baker D."/>
            <person name="Gharbi K."/>
            <person name="Hall N."/>
            <person name="Watson M."/>
            <person name="Adriaenssens E.M."/>
            <person name="Foster-Nyarko E."/>
            <person name="Jarju S."/>
            <person name="Secka A."/>
            <person name="Antonio M."/>
            <person name="Oren A."/>
            <person name="Chaudhuri R."/>
            <person name="La Ragione R.M."/>
            <person name="Hildebrand F."/>
            <person name="Pallen M.J."/>
        </authorList>
    </citation>
    <scope>NUCLEOTIDE SEQUENCE [LARGE SCALE GENOMIC DNA]</scope>
    <source>
        <strain evidence="3 4">Sa2CUA8</strain>
    </source>
</reference>
<dbReference type="NCBIfam" id="NF047375">
    <property type="entry name" value="HeatShock_HspR"/>
    <property type="match status" value="1"/>
</dbReference>
<dbReference type="RefSeq" id="WP_191789706.1">
    <property type="nucleotide sequence ID" value="NZ_JACSQE010000003.1"/>
</dbReference>
<dbReference type="SMART" id="SM00422">
    <property type="entry name" value="HTH_MERR"/>
    <property type="match status" value="1"/>
</dbReference>
<proteinExistence type="predicted"/>
<sequence>MARNEAPTGSEIPFNAYDDAPVLAISQAATLAGMHPQTLRQYDRLGLVTPRRTMGRGRRYSQRDVAKLLEVQRLSQEEGINLAGIRRILTLEEQVSRLESRLDALSAQLEGGRVFAAGVSGDVVMVPRGRRVRRSAGERTVDAGRGGQVVETGEARALVLWRPGRGS</sequence>
<dbReference type="Gene3D" id="1.10.1660.10">
    <property type="match status" value="1"/>
</dbReference>
<evidence type="ECO:0000313" key="3">
    <source>
        <dbReference type="EMBL" id="MBD7998022.1"/>
    </source>
</evidence>
<protein>
    <submittedName>
        <fullName evidence="3">Helix-turn-helix transcriptional regulator</fullName>
    </submittedName>
</protein>
<name>A0ABR8UZQ0_9CELL</name>
<evidence type="ECO:0000313" key="4">
    <source>
        <dbReference type="Proteomes" id="UP000633601"/>
    </source>
</evidence>
<dbReference type="Proteomes" id="UP000633601">
    <property type="component" value="Unassembled WGS sequence"/>
</dbReference>
<keyword evidence="1" id="KW-0238">DNA-binding</keyword>
<dbReference type="PANTHER" id="PTHR30204:SF58">
    <property type="entry name" value="HTH-TYPE TRANSCRIPTIONAL REGULATOR YFMP"/>
    <property type="match status" value="1"/>
</dbReference>
<dbReference type="InterPro" id="IPR000551">
    <property type="entry name" value="MerR-type_HTH_dom"/>
</dbReference>
<dbReference type="CDD" id="cd04766">
    <property type="entry name" value="HTH_HspR"/>
    <property type="match status" value="1"/>
</dbReference>
<evidence type="ECO:0000259" key="2">
    <source>
        <dbReference type="PROSITE" id="PS50937"/>
    </source>
</evidence>